<reference evidence="2 3" key="1">
    <citation type="submission" date="2021-03" db="EMBL/GenBank/DDBJ databases">
        <title>Paenibacillus artemisicola MWE-103 whole genome sequence.</title>
        <authorList>
            <person name="Ham Y.J."/>
        </authorList>
    </citation>
    <scope>NUCLEOTIDE SEQUENCE [LARGE SCALE GENOMIC DNA]</scope>
    <source>
        <strain evidence="2 3">MWE-103</strain>
    </source>
</reference>
<keyword evidence="1" id="KW-0812">Transmembrane</keyword>
<feature type="transmembrane region" description="Helical" evidence="1">
    <location>
        <begin position="92"/>
        <end position="109"/>
    </location>
</feature>
<dbReference type="EMBL" id="JAGGDJ010000002">
    <property type="protein sequence ID" value="MBO7743284.1"/>
    <property type="molecule type" value="Genomic_DNA"/>
</dbReference>
<keyword evidence="3" id="KW-1185">Reference proteome</keyword>
<dbReference type="PANTHER" id="PTHR34821">
    <property type="entry name" value="INNER MEMBRANE PROTEIN YDCZ"/>
    <property type="match status" value="1"/>
</dbReference>
<feature type="transmembrane region" description="Helical" evidence="1">
    <location>
        <begin position="67"/>
        <end position="86"/>
    </location>
</feature>
<evidence type="ECO:0000256" key="1">
    <source>
        <dbReference type="SAM" id="Phobius"/>
    </source>
</evidence>
<dbReference type="PANTHER" id="PTHR34821:SF3">
    <property type="entry name" value="MEMBRANE PROTEIN"/>
    <property type="match status" value="1"/>
</dbReference>
<dbReference type="InterPro" id="IPR006750">
    <property type="entry name" value="YdcZ"/>
</dbReference>
<name>A0ABS3W4P6_9BACL</name>
<keyword evidence="1" id="KW-0472">Membrane</keyword>
<comment type="caution">
    <text evidence="2">The sequence shown here is derived from an EMBL/GenBank/DDBJ whole genome shotgun (WGS) entry which is preliminary data.</text>
</comment>
<evidence type="ECO:0000313" key="2">
    <source>
        <dbReference type="EMBL" id="MBO7743284.1"/>
    </source>
</evidence>
<feature type="transmembrane region" description="Helical" evidence="1">
    <location>
        <begin position="33"/>
        <end position="55"/>
    </location>
</feature>
<proteinExistence type="predicted"/>
<dbReference type="Proteomes" id="UP000670947">
    <property type="component" value="Unassembled WGS sequence"/>
</dbReference>
<keyword evidence="1" id="KW-1133">Transmembrane helix</keyword>
<gene>
    <name evidence="2" type="ORF">I8J29_03700</name>
</gene>
<evidence type="ECO:0000313" key="3">
    <source>
        <dbReference type="Proteomes" id="UP000670947"/>
    </source>
</evidence>
<dbReference type="RefSeq" id="WP_208846328.1">
    <property type="nucleotide sequence ID" value="NZ_JAGGDJ010000002.1"/>
</dbReference>
<organism evidence="2 3">
    <name type="scientific">Paenibacillus artemisiicola</name>
    <dbReference type="NCBI Taxonomy" id="1172618"/>
    <lineage>
        <taxon>Bacteria</taxon>
        <taxon>Bacillati</taxon>
        <taxon>Bacillota</taxon>
        <taxon>Bacilli</taxon>
        <taxon>Bacillales</taxon>
        <taxon>Paenibacillaceae</taxon>
        <taxon>Paenibacillus</taxon>
    </lineage>
</organism>
<dbReference type="Pfam" id="PF04657">
    <property type="entry name" value="DMT_YdcZ"/>
    <property type="match status" value="1"/>
</dbReference>
<sequence>MLTGMLWALLAGALVSAQNIFNSKVSERAGGAATTALVLGLGFAASLTLGLLSEGGRLFEFRSMEPWYWFSGLLGVGVVTCLVQGIRRLGPTYAVAISLTAQLAFSLLWDAQGWMGLARAAVTPRQAIGVLVIAAGVLVFKFGGSPVRAREREQGRRAGGEEVPAKTS</sequence>
<accession>A0ABS3W4P6</accession>
<protein>
    <submittedName>
        <fullName evidence="2">DMT family transporter</fullName>
    </submittedName>
</protein>